<evidence type="ECO:0000313" key="1">
    <source>
        <dbReference type="EMBL" id="OGY25788.1"/>
    </source>
</evidence>
<comment type="caution">
    <text evidence="1">The sequence shown here is derived from an EMBL/GenBank/DDBJ whole genome shotgun (WGS) entry which is preliminary data.</text>
</comment>
<gene>
    <name evidence="1" type="ORF">A2Z11_00565</name>
</gene>
<evidence type="ECO:0000313" key="2">
    <source>
        <dbReference type="Proteomes" id="UP000176389"/>
    </source>
</evidence>
<dbReference type="AlphaFoldDB" id="A0A1G1WDM2"/>
<name>A0A1G1WDM2_9BACT</name>
<organism evidence="1 2">
    <name type="scientific">Candidatus Woykebacteria bacterium RBG_16_43_9</name>
    <dbReference type="NCBI Taxonomy" id="1802596"/>
    <lineage>
        <taxon>Bacteria</taxon>
        <taxon>Candidatus Woykeibacteriota</taxon>
    </lineage>
</organism>
<dbReference type="Proteomes" id="UP000176389">
    <property type="component" value="Unassembled WGS sequence"/>
</dbReference>
<protein>
    <submittedName>
        <fullName evidence="1">Uncharacterized protein</fullName>
    </submittedName>
</protein>
<accession>A0A1G1WDM2</accession>
<reference evidence="1 2" key="1">
    <citation type="journal article" date="2016" name="Nat. Commun.">
        <title>Thousands of microbial genomes shed light on interconnected biogeochemical processes in an aquifer system.</title>
        <authorList>
            <person name="Anantharaman K."/>
            <person name="Brown C.T."/>
            <person name="Hug L.A."/>
            <person name="Sharon I."/>
            <person name="Castelle C.J."/>
            <person name="Probst A.J."/>
            <person name="Thomas B.C."/>
            <person name="Singh A."/>
            <person name="Wilkins M.J."/>
            <person name="Karaoz U."/>
            <person name="Brodie E.L."/>
            <person name="Williams K.H."/>
            <person name="Hubbard S.S."/>
            <person name="Banfield J.F."/>
        </authorList>
    </citation>
    <scope>NUCLEOTIDE SEQUENCE [LARGE SCALE GENOMIC DNA]</scope>
</reference>
<sequence length="317" mass="37919">MINLPKRYKTRRLPASKIRERIIKGRLEVINKVGSKLLQIKTADDLTTYPIYMRRHRRSKRMRLSAGDFLNSRWIPLGPRNLEWELIERLSEQELKEEHVIVRIEENGEVRWYRLIYEVVSSRSQLLRQRVHIRAAYARERKYKSTVLEAVEREFASFALRRARVTPKQLNELSTLHDRISQRLFVGMTSIQSRLATRDIVAFLDAWMEIEGLRGHLNRLSFIAENINEEARRRNFAAYLRNIIERLEIYISPEIRRSVRWARYHLDKAADASSSERIDGCRRHLMKVVDHLRNALGALREWDRKLPEQEREYIPRL</sequence>
<proteinExistence type="predicted"/>
<dbReference type="EMBL" id="MHCS01000039">
    <property type="protein sequence ID" value="OGY25788.1"/>
    <property type="molecule type" value="Genomic_DNA"/>
</dbReference>